<proteinExistence type="predicted"/>
<dbReference type="CDD" id="cd07377">
    <property type="entry name" value="WHTH_GntR"/>
    <property type="match status" value="1"/>
</dbReference>
<evidence type="ECO:0000256" key="3">
    <source>
        <dbReference type="ARBA" id="ARBA00023163"/>
    </source>
</evidence>
<name>A0A1M6HHE5_9FIRM</name>
<dbReference type="PROSITE" id="PS50949">
    <property type="entry name" value="HTH_GNTR"/>
    <property type="match status" value="1"/>
</dbReference>
<feature type="domain" description="HTH gntR-type" evidence="4">
    <location>
        <begin position="14"/>
        <end position="82"/>
    </location>
</feature>
<reference evidence="5 6" key="1">
    <citation type="submission" date="2016-11" db="EMBL/GenBank/DDBJ databases">
        <authorList>
            <person name="Jaros S."/>
            <person name="Januszkiewicz K."/>
            <person name="Wedrychowicz H."/>
        </authorList>
    </citation>
    <scope>NUCLEOTIDE SEQUENCE [LARGE SCALE GENOMIC DNA]</scope>
    <source>
        <strain evidence="5 6">DSM 15970</strain>
    </source>
</reference>
<dbReference type="AlphaFoldDB" id="A0A1M6HHE5"/>
<dbReference type="PRINTS" id="PR00035">
    <property type="entry name" value="HTHGNTR"/>
</dbReference>
<dbReference type="SUPFAM" id="SSF46785">
    <property type="entry name" value="Winged helix' DNA-binding domain"/>
    <property type="match status" value="1"/>
</dbReference>
<dbReference type="Proteomes" id="UP000184342">
    <property type="component" value="Unassembled WGS sequence"/>
</dbReference>
<dbReference type="InterPro" id="IPR036388">
    <property type="entry name" value="WH-like_DNA-bd_sf"/>
</dbReference>
<dbReference type="InterPro" id="IPR036390">
    <property type="entry name" value="WH_DNA-bd_sf"/>
</dbReference>
<evidence type="ECO:0000313" key="6">
    <source>
        <dbReference type="Proteomes" id="UP000184342"/>
    </source>
</evidence>
<organism evidence="5 6">
    <name type="scientific">Parasporobacterium paucivorans DSM 15970</name>
    <dbReference type="NCBI Taxonomy" id="1122934"/>
    <lineage>
        <taxon>Bacteria</taxon>
        <taxon>Bacillati</taxon>
        <taxon>Bacillota</taxon>
        <taxon>Clostridia</taxon>
        <taxon>Lachnospirales</taxon>
        <taxon>Lachnospiraceae</taxon>
        <taxon>Parasporobacterium</taxon>
    </lineage>
</organism>
<evidence type="ECO:0000313" key="5">
    <source>
        <dbReference type="EMBL" id="SHJ21613.1"/>
    </source>
</evidence>
<dbReference type="GO" id="GO:0003700">
    <property type="term" value="F:DNA-binding transcription factor activity"/>
    <property type="evidence" value="ECO:0007669"/>
    <property type="project" value="InterPro"/>
</dbReference>
<dbReference type="EMBL" id="FQYT01000015">
    <property type="protein sequence ID" value="SHJ21613.1"/>
    <property type="molecule type" value="Genomic_DNA"/>
</dbReference>
<dbReference type="PANTHER" id="PTHR38445">
    <property type="entry name" value="HTH-TYPE TRANSCRIPTIONAL REPRESSOR YTRA"/>
    <property type="match status" value="1"/>
</dbReference>
<keyword evidence="1" id="KW-0805">Transcription regulation</keyword>
<dbReference type="GO" id="GO:0003677">
    <property type="term" value="F:DNA binding"/>
    <property type="evidence" value="ECO:0007669"/>
    <property type="project" value="UniProtKB-KW"/>
</dbReference>
<protein>
    <submittedName>
        <fullName evidence="5">DNA-binding transcriptional regulator YhcF, GntR family</fullName>
    </submittedName>
</protein>
<accession>A0A1M6HHE5</accession>
<keyword evidence="6" id="KW-1185">Reference proteome</keyword>
<evidence type="ECO:0000256" key="1">
    <source>
        <dbReference type="ARBA" id="ARBA00023015"/>
    </source>
</evidence>
<keyword evidence="3" id="KW-0804">Transcription</keyword>
<dbReference type="Pfam" id="PF00392">
    <property type="entry name" value="GntR"/>
    <property type="match status" value="1"/>
</dbReference>
<gene>
    <name evidence="5" type="ORF">SAMN02745691_01534</name>
</gene>
<evidence type="ECO:0000256" key="2">
    <source>
        <dbReference type="ARBA" id="ARBA00023125"/>
    </source>
</evidence>
<dbReference type="Gene3D" id="1.10.10.10">
    <property type="entry name" value="Winged helix-like DNA-binding domain superfamily/Winged helix DNA-binding domain"/>
    <property type="match status" value="1"/>
</dbReference>
<sequence length="137" mass="15479">MGQMIIHIDFNSEEAIYVQLRNQIIIGIATSDLKEGDTLPSVRQLADNIGINMHTVNKAYSVLRKEGLVKLDRRKGAIVSIDIDRMQAINEMTGMLRIVLAKAICKDITEDEVHDIISGIYREFIMCECKKEKGKDT</sequence>
<dbReference type="SMART" id="SM00345">
    <property type="entry name" value="HTH_GNTR"/>
    <property type="match status" value="1"/>
</dbReference>
<evidence type="ECO:0000259" key="4">
    <source>
        <dbReference type="PROSITE" id="PS50949"/>
    </source>
</evidence>
<dbReference type="PANTHER" id="PTHR38445:SF12">
    <property type="entry name" value="GNTR-FAMILY TRANSCRIPTIONAL REGULATOR"/>
    <property type="match status" value="1"/>
</dbReference>
<dbReference type="InterPro" id="IPR000524">
    <property type="entry name" value="Tscrpt_reg_HTH_GntR"/>
</dbReference>
<keyword evidence="2 5" id="KW-0238">DNA-binding</keyword>
<dbReference type="STRING" id="1122934.SAMN02745691_01534"/>